<evidence type="ECO:0000259" key="1">
    <source>
        <dbReference type="SMART" id="SM00479"/>
    </source>
</evidence>
<dbReference type="InterPro" id="IPR013520">
    <property type="entry name" value="Ribonucl_H"/>
</dbReference>
<keyword evidence="2" id="KW-0540">Nuclease</keyword>
<organism evidence="2 3">
    <name type="scientific">Ravibacter arvi</name>
    <dbReference type="NCBI Taxonomy" id="2051041"/>
    <lineage>
        <taxon>Bacteria</taxon>
        <taxon>Pseudomonadati</taxon>
        <taxon>Bacteroidota</taxon>
        <taxon>Cytophagia</taxon>
        <taxon>Cytophagales</taxon>
        <taxon>Spirosomataceae</taxon>
        <taxon>Ravibacter</taxon>
    </lineage>
</organism>
<dbReference type="SUPFAM" id="SSF53098">
    <property type="entry name" value="Ribonuclease H-like"/>
    <property type="match status" value="1"/>
</dbReference>
<sequence length="279" mass="31836">MCGIKWKNKEMHKLNLKKPLAFFDLETTGINVVRDRILEISILKALVNGKNEVKTWRINPGMPIPVESSLIHGIYDEDVKDCPTFKEVARTIAVFLEGCDLAGFNSNRFDVPLLVEEFLRAGVDIEMKHRKLVDVQRIYHLMEPRNLSAAYRFYCGKELLNAHSAEADTLATYEILGAQVERYAGVQIKGENGEMIEPIVNDINKLHALTATRMVDYAGRMVFDGKGNVIFNFGKHSGKRVLDVLQSEPSYFEWMLKGDFSLDTKRKLTEIRLQSLKQQ</sequence>
<evidence type="ECO:0000313" key="3">
    <source>
        <dbReference type="Proteomes" id="UP001501508"/>
    </source>
</evidence>
<dbReference type="Pfam" id="PF20600">
    <property type="entry name" value="ExoX-like_C"/>
    <property type="match status" value="1"/>
</dbReference>
<dbReference type="InterPro" id="IPR012337">
    <property type="entry name" value="RNaseH-like_sf"/>
</dbReference>
<keyword evidence="2" id="KW-0378">Hydrolase</keyword>
<dbReference type="InterPro" id="IPR036397">
    <property type="entry name" value="RNaseH_sf"/>
</dbReference>
<dbReference type="GO" id="GO:0004527">
    <property type="term" value="F:exonuclease activity"/>
    <property type="evidence" value="ECO:0007669"/>
    <property type="project" value="UniProtKB-KW"/>
</dbReference>
<dbReference type="SMART" id="SM00479">
    <property type="entry name" value="EXOIII"/>
    <property type="match status" value="1"/>
</dbReference>
<dbReference type="Pfam" id="PF00929">
    <property type="entry name" value="RNase_T"/>
    <property type="match status" value="1"/>
</dbReference>
<dbReference type="CDD" id="cd06127">
    <property type="entry name" value="DEDDh"/>
    <property type="match status" value="1"/>
</dbReference>
<dbReference type="PANTHER" id="PTHR30231">
    <property type="entry name" value="DNA POLYMERASE III SUBUNIT EPSILON"/>
    <property type="match status" value="1"/>
</dbReference>
<keyword evidence="2" id="KW-0269">Exonuclease</keyword>
<dbReference type="Proteomes" id="UP001501508">
    <property type="component" value="Unassembled WGS sequence"/>
</dbReference>
<dbReference type="PANTHER" id="PTHR30231:SF41">
    <property type="entry name" value="DNA POLYMERASE III SUBUNIT EPSILON"/>
    <property type="match status" value="1"/>
</dbReference>
<gene>
    <name evidence="2" type="ORF">GCM10023091_14730</name>
</gene>
<proteinExistence type="predicted"/>
<feature type="domain" description="Exonuclease" evidence="1">
    <location>
        <begin position="19"/>
        <end position="185"/>
    </location>
</feature>
<protein>
    <submittedName>
        <fullName evidence="2">3'-5' exonuclease</fullName>
    </submittedName>
</protein>
<dbReference type="InterPro" id="IPR046768">
    <property type="entry name" value="ExoX-like_C"/>
</dbReference>
<keyword evidence="3" id="KW-1185">Reference proteome</keyword>
<dbReference type="Gene3D" id="3.30.420.10">
    <property type="entry name" value="Ribonuclease H-like superfamily/Ribonuclease H"/>
    <property type="match status" value="1"/>
</dbReference>
<name>A0ABP8LVC6_9BACT</name>
<reference evidence="3" key="1">
    <citation type="journal article" date="2019" name="Int. J. Syst. Evol. Microbiol.">
        <title>The Global Catalogue of Microorganisms (GCM) 10K type strain sequencing project: providing services to taxonomists for standard genome sequencing and annotation.</title>
        <authorList>
            <consortium name="The Broad Institute Genomics Platform"/>
            <consortium name="The Broad Institute Genome Sequencing Center for Infectious Disease"/>
            <person name="Wu L."/>
            <person name="Ma J."/>
        </authorList>
    </citation>
    <scope>NUCLEOTIDE SEQUENCE [LARGE SCALE GENOMIC DNA]</scope>
    <source>
        <strain evidence="3">JCM 31920</strain>
    </source>
</reference>
<dbReference type="EMBL" id="BAABEY010000016">
    <property type="protein sequence ID" value="GAA4436634.1"/>
    <property type="molecule type" value="Genomic_DNA"/>
</dbReference>
<accession>A0ABP8LVC6</accession>
<comment type="caution">
    <text evidence="2">The sequence shown here is derived from an EMBL/GenBank/DDBJ whole genome shotgun (WGS) entry which is preliminary data.</text>
</comment>
<evidence type="ECO:0000313" key="2">
    <source>
        <dbReference type="EMBL" id="GAA4436634.1"/>
    </source>
</evidence>